<keyword evidence="2" id="KW-1185">Reference proteome</keyword>
<organism evidence="1 2">
    <name type="scientific">Irpex rosettiformis</name>
    <dbReference type="NCBI Taxonomy" id="378272"/>
    <lineage>
        <taxon>Eukaryota</taxon>
        <taxon>Fungi</taxon>
        <taxon>Dikarya</taxon>
        <taxon>Basidiomycota</taxon>
        <taxon>Agaricomycotina</taxon>
        <taxon>Agaricomycetes</taxon>
        <taxon>Polyporales</taxon>
        <taxon>Irpicaceae</taxon>
        <taxon>Irpex</taxon>
    </lineage>
</organism>
<reference evidence="1" key="1">
    <citation type="journal article" date="2021" name="Environ. Microbiol.">
        <title>Gene family expansions and transcriptome signatures uncover fungal adaptations to wood decay.</title>
        <authorList>
            <person name="Hage H."/>
            <person name="Miyauchi S."/>
            <person name="Viragh M."/>
            <person name="Drula E."/>
            <person name="Min B."/>
            <person name="Chaduli D."/>
            <person name="Navarro D."/>
            <person name="Favel A."/>
            <person name="Norest M."/>
            <person name="Lesage-Meessen L."/>
            <person name="Balint B."/>
            <person name="Merenyi Z."/>
            <person name="de Eugenio L."/>
            <person name="Morin E."/>
            <person name="Martinez A.T."/>
            <person name="Baldrian P."/>
            <person name="Stursova M."/>
            <person name="Martinez M.J."/>
            <person name="Novotny C."/>
            <person name="Magnuson J.K."/>
            <person name="Spatafora J.W."/>
            <person name="Maurice S."/>
            <person name="Pangilinan J."/>
            <person name="Andreopoulos W."/>
            <person name="LaButti K."/>
            <person name="Hundley H."/>
            <person name="Na H."/>
            <person name="Kuo A."/>
            <person name="Barry K."/>
            <person name="Lipzen A."/>
            <person name="Henrissat B."/>
            <person name="Riley R."/>
            <person name="Ahrendt S."/>
            <person name="Nagy L.G."/>
            <person name="Grigoriev I.V."/>
            <person name="Martin F."/>
            <person name="Rosso M.N."/>
        </authorList>
    </citation>
    <scope>NUCLEOTIDE SEQUENCE</scope>
    <source>
        <strain evidence="1">CBS 384.51</strain>
    </source>
</reference>
<comment type="caution">
    <text evidence="1">The sequence shown here is derived from an EMBL/GenBank/DDBJ whole genome shotgun (WGS) entry which is preliminary data.</text>
</comment>
<name>A0ACB8U6J1_9APHY</name>
<evidence type="ECO:0000313" key="1">
    <source>
        <dbReference type="EMBL" id="KAI0089575.1"/>
    </source>
</evidence>
<proteinExistence type="predicted"/>
<gene>
    <name evidence="1" type="ORF">BDY19DRAFT_942950</name>
</gene>
<dbReference type="EMBL" id="MU274910">
    <property type="protein sequence ID" value="KAI0089575.1"/>
    <property type="molecule type" value="Genomic_DNA"/>
</dbReference>
<accession>A0ACB8U6J1</accession>
<dbReference type="Proteomes" id="UP001055072">
    <property type="component" value="Unassembled WGS sequence"/>
</dbReference>
<evidence type="ECO:0000313" key="2">
    <source>
        <dbReference type="Proteomes" id="UP001055072"/>
    </source>
</evidence>
<sequence length="354" mass="38049">MRAARYYGPGDVRVEEVPEPETRKGQVKIKLVCGSDLHAFHAPFPESITPTLTNPHYVTGETLPVTLGHEFSGIITEVGEGVDTGRLSKGQNVVVEPLISCRENGCGPCSADHRNVCPHASFLGLAGWGGGLAEYITVDERLVFPLPLNTPLDVGAMIEPLAVAWHAINRSAFKEGANCLVIGSGPIGLMTLKALQARGAKWIGVSEPSDQRRGMAVEQQASAVFDPRTQDVVAEVFKATGGQGADVVFDCAGVQPSLDLAAKAVRPRGNITIVAIWTKPAILNMNDITFKEFTMTGIIGYDHVHAELLEAVAAGKFTGLEKFITKKIKLEDVVEEGIKVLMNDKEQIKILVHP</sequence>
<protein>
    <submittedName>
        <fullName evidence="1">Alcohol dehydrogenase GroES domain protein</fullName>
    </submittedName>
</protein>